<feature type="compositionally biased region" description="Acidic residues" evidence="1">
    <location>
        <begin position="34"/>
        <end position="43"/>
    </location>
</feature>
<protein>
    <submittedName>
        <fullName evidence="2">Uncharacterized protein</fullName>
    </submittedName>
</protein>
<dbReference type="EMBL" id="JADEVO010000011">
    <property type="protein sequence ID" value="MBN3965614.1"/>
    <property type="molecule type" value="Genomic_DNA"/>
</dbReference>
<accession>A0ABS3AEM2</accession>
<gene>
    <name evidence="2" type="ORF">IMW75_09995</name>
</gene>
<reference evidence="2 3" key="1">
    <citation type="journal article" date="2021" name="Int. J. Syst. Evol. Microbiol.">
        <title>Pseudomonas piscium sp. nov., Pseudomonas pisciculturae sp. nov., Pseudomonas mucoides sp. nov. and Pseudomonas neuropathica sp. nov. isolated from rainbow trout.</title>
        <authorList>
            <person name="Duman M."/>
            <person name="Mulet M."/>
            <person name="Altun S."/>
            <person name="Saticioglu I.B."/>
            <person name="Gomila M."/>
            <person name="Lalucat J."/>
            <person name="Garcia-Valdes E."/>
        </authorList>
    </citation>
    <scope>NUCLEOTIDE SEQUENCE [LARGE SCALE GENOMIC DNA]</scope>
    <source>
        <strain evidence="2 3">LMG 28632</strain>
    </source>
</reference>
<evidence type="ECO:0000256" key="1">
    <source>
        <dbReference type="SAM" id="MobiDB-lite"/>
    </source>
</evidence>
<organism evidence="2 3">
    <name type="scientific">Pseudomonas gregormendelii</name>
    <dbReference type="NCBI Taxonomy" id="1628277"/>
    <lineage>
        <taxon>Bacteria</taxon>
        <taxon>Pseudomonadati</taxon>
        <taxon>Pseudomonadota</taxon>
        <taxon>Gammaproteobacteria</taxon>
        <taxon>Pseudomonadales</taxon>
        <taxon>Pseudomonadaceae</taxon>
        <taxon>Pseudomonas</taxon>
    </lineage>
</organism>
<evidence type="ECO:0000313" key="2">
    <source>
        <dbReference type="EMBL" id="MBN3965614.1"/>
    </source>
</evidence>
<name>A0ABS3AEM2_9PSED</name>
<feature type="compositionally biased region" description="Acidic residues" evidence="1">
    <location>
        <begin position="53"/>
        <end position="70"/>
    </location>
</feature>
<keyword evidence="3" id="KW-1185">Reference proteome</keyword>
<proteinExistence type="predicted"/>
<dbReference type="RefSeq" id="WP_205892512.1">
    <property type="nucleotide sequence ID" value="NZ_JADEVO010000011.1"/>
</dbReference>
<evidence type="ECO:0000313" key="3">
    <source>
        <dbReference type="Proteomes" id="UP000772591"/>
    </source>
</evidence>
<feature type="region of interest" description="Disordered" evidence="1">
    <location>
        <begin position="1"/>
        <end position="70"/>
    </location>
</feature>
<comment type="caution">
    <text evidence="2">The sequence shown here is derived from an EMBL/GenBank/DDBJ whole genome shotgun (WGS) entry which is preliminary data.</text>
</comment>
<dbReference type="Proteomes" id="UP000772591">
    <property type="component" value="Unassembled WGS sequence"/>
</dbReference>
<sequence length="70" mass="7706">MKPVPKAFDPDETPEYPLPSPTDSLSRDQRPPDEDTAVEQLPEDDVKRGDVEAVPDDQDIADNDASDEPS</sequence>